<dbReference type="SUPFAM" id="SSF81593">
    <property type="entry name" value="Nucleotidyltransferase substrate binding subunit/domain"/>
    <property type="match status" value="1"/>
</dbReference>
<feature type="domain" description="HEPN" evidence="1">
    <location>
        <begin position="11"/>
        <end position="120"/>
    </location>
</feature>
<dbReference type="SMART" id="SM00748">
    <property type="entry name" value="HEPN"/>
    <property type="match status" value="1"/>
</dbReference>
<reference evidence="2" key="1">
    <citation type="submission" date="2018-01" db="EMBL/GenBank/DDBJ databases">
        <authorList>
            <person name="Regsiter A."/>
            <person name="William W."/>
        </authorList>
    </citation>
    <scope>NUCLEOTIDE SEQUENCE</scope>
    <source>
        <strain evidence="2">TRIP AH-1</strain>
    </source>
</reference>
<dbReference type="EMBL" id="OJIN01000168">
    <property type="protein sequence ID" value="SPD74612.1"/>
    <property type="molecule type" value="Genomic_DNA"/>
</dbReference>
<protein>
    <recommendedName>
        <fullName evidence="1">HEPN domain-containing protein</fullName>
    </recommendedName>
</protein>
<dbReference type="AlphaFoldDB" id="A0A445MZ24"/>
<evidence type="ECO:0000259" key="1">
    <source>
        <dbReference type="PROSITE" id="PS50910"/>
    </source>
</evidence>
<proteinExistence type="predicted"/>
<dbReference type="InterPro" id="IPR007842">
    <property type="entry name" value="HEPN_dom"/>
</dbReference>
<organism evidence="2">
    <name type="scientific">uncultured Desulfobacterium sp</name>
    <dbReference type="NCBI Taxonomy" id="201089"/>
    <lineage>
        <taxon>Bacteria</taxon>
        <taxon>Pseudomonadati</taxon>
        <taxon>Thermodesulfobacteriota</taxon>
        <taxon>Desulfobacteria</taxon>
        <taxon>Desulfobacterales</taxon>
        <taxon>Desulfobacteriaceae</taxon>
        <taxon>Desulfobacterium</taxon>
        <taxon>environmental samples</taxon>
    </lineage>
</organism>
<dbReference type="PROSITE" id="PS50910">
    <property type="entry name" value="HEPN"/>
    <property type="match status" value="1"/>
</dbReference>
<dbReference type="Gene3D" id="1.20.120.330">
    <property type="entry name" value="Nucleotidyltransferases domain 2"/>
    <property type="match status" value="1"/>
</dbReference>
<accession>A0A445MZ24</accession>
<dbReference type="Pfam" id="PF05168">
    <property type="entry name" value="HEPN"/>
    <property type="match status" value="1"/>
</dbReference>
<evidence type="ECO:0000313" key="2">
    <source>
        <dbReference type="EMBL" id="SPD74612.1"/>
    </source>
</evidence>
<gene>
    <name evidence="2" type="ORF">PITCH_A280001</name>
</gene>
<sequence length="130" mass="15680">MQKEDLLRYWIDSSDRDFQAMVHLFEKGDYVWSLFVGHLVIEKLLKAWYVQNIANSPPYIHDLVRLAEKGGLSIDEEQKDVLDTISTFNLKARYDDFKMEFHRKCSQGFTEKWFNTIKEFRIWIRDKLLK</sequence>
<name>A0A445MZ24_9BACT</name>